<dbReference type="RefSeq" id="WP_215240457.1">
    <property type="nucleotide sequence ID" value="NZ_CAJRAF010000002.1"/>
</dbReference>
<evidence type="ECO:0000313" key="1">
    <source>
        <dbReference type="EMBL" id="CAG5007420.1"/>
    </source>
</evidence>
<dbReference type="AlphaFoldDB" id="A0A916JF35"/>
<keyword evidence="2" id="KW-1185">Reference proteome</keyword>
<proteinExistence type="predicted"/>
<dbReference type="Proteomes" id="UP000680038">
    <property type="component" value="Unassembled WGS sequence"/>
</dbReference>
<evidence type="ECO:0000313" key="2">
    <source>
        <dbReference type="Proteomes" id="UP000680038"/>
    </source>
</evidence>
<dbReference type="EMBL" id="CAJRAF010000002">
    <property type="protein sequence ID" value="CAG5007420.1"/>
    <property type="molecule type" value="Genomic_DNA"/>
</dbReference>
<sequence>MSNSLNINALNQYASRFAALVLNQSYRSQDIVTGSELLKITPVRQVNLGILNRLFEEWKGNAEAFRSVYFDFENDEVREALQVFMNKASRHIAVKRADLETLLIASVRDAVILLFTPEIYFEEKISAAAKEGFNHAVSEQLIKYTHIHRNIAEVLDQRLSHTGRDSVSGVQAVNWVKDIISAPEALDAKDDYLAQFAEILPVNTEELLPQVTAAHPVASNPSESKSFFDSAFTELEPALSVSSSVSRAEPVKTILSDIVSKTHVAEKESLNSRFKVNMPKVMEENTYGNVPVKVESIAGSIPLGQRFMFVNQLFNKNSEHFDKAIYELDTVKSYEEAQDLIWHRYASKYAWDVNGEAVTSLLALVKRKFSN</sequence>
<name>A0A916JF35_9BACT</name>
<accession>A0A916JF35</accession>
<reference evidence="1" key="1">
    <citation type="submission" date="2021-04" db="EMBL/GenBank/DDBJ databases">
        <authorList>
            <person name="Rodrigo-Torres L."/>
            <person name="Arahal R. D."/>
            <person name="Lucena T."/>
        </authorList>
    </citation>
    <scope>NUCLEOTIDE SEQUENCE</scope>
    <source>
        <strain evidence="1">CECT 9275</strain>
    </source>
</reference>
<gene>
    <name evidence="1" type="ORF">DYBT9275_04041</name>
</gene>
<protein>
    <submittedName>
        <fullName evidence="1">Uncharacterized protein</fullName>
    </submittedName>
</protein>
<comment type="caution">
    <text evidence="1">The sequence shown here is derived from an EMBL/GenBank/DDBJ whole genome shotgun (WGS) entry which is preliminary data.</text>
</comment>
<organism evidence="1 2">
    <name type="scientific">Dyadobacter helix</name>
    <dbReference type="NCBI Taxonomy" id="2822344"/>
    <lineage>
        <taxon>Bacteria</taxon>
        <taxon>Pseudomonadati</taxon>
        <taxon>Bacteroidota</taxon>
        <taxon>Cytophagia</taxon>
        <taxon>Cytophagales</taxon>
        <taxon>Spirosomataceae</taxon>
        <taxon>Dyadobacter</taxon>
    </lineage>
</organism>